<dbReference type="Proteomes" id="UP001336020">
    <property type="component" value="Unassembled WGS sequence"/>
</dbReference>
<proteinExistence type="predicted"/>
<dbReference type="RefSeq" id="WP_330133890.1">
    <property type="nucleotide sequence ID" value="NZ_JAUTXY010000005.1"/>
</dbReference>
<protein>
    <recommendedName>
        <fullName evidence="3">Transcriptional regulator, AbiEi antitoxin, Type IV TA system</fullName>
    </recommendedName>
</protein>
<evidence type="ECO:0008006" key="3">
    <source>
        <dbReference type="Google" id="ProtNLM"/>
    </source>
</evidence>
<organism evidence="1 2">
    <name type="scientific">Rhodococcus artemisiae</name>
    <dbReference type="NCBI Taxonomy" id="714159"/>
    <lineage>
        <taxon>Bacteria</taxon>
        <taxon>Bacillati</taxon>
        <taxon>Actinomycetota</taxon>
        <taxon>Actinomycetes</taxon>
        <taxon>Mycobacteriales</taxon>
        <taxon>Nocardiaceae</taxon>
        <taxon>Rhodococcus</taxon>
    </lineage>
</organism>
<gene>
    <name evidence="1" type="ORF">Q7514_14125</name>
</gene>
<comment type="caution">
    <text evidence="1">The sequence shown here is derived from an EMBL/GenBank/DDBJ whole genome shotgun (WGS) entry which is preliminary data.</text>
</comment>
<evidence type="ECO:0000313" key="1">
    <source>
        <dbReference type="EMBL" id="MEE2058657.1"/>
    </source>
</evidence>
<keyword evidence="2" id="KW-1185">Reference proteome</keyword>
<reference evidence="1 2" key="1">
    <citation type="submission" date="2023-07" db="EMBL/GenBank/DDBJ databases">
        <authorList>
            <person name="Girao M."/>
            <person name="Carvalho M.F."/>
        </authorList>
    </citation>
    <scope>NUCLEOTIDE SEQUENCE [LARGE SCALE GENOMIC DNA]</scope>
    <source>
        <strain evidence="1 2">YIM65754</strain>
    </source>
</reference>
<name>A0ABU7LBH5_9NOCA</name>
<accession>A0ABU7LBH5</accession>
<evidence type="ECO:0000313" key="2">
    <source>
        <dbReference type="Proteomes" id="UP001336020"/>
    </source>
</evidence>
<dbReference type="EMBL" id="JAUTXY010000005">
    <property type="protein sequence ID" value="MEE2058657.1"/>
    <property type="molecule type" value="Genomic_DNA"/>
</dbReference>
<sequence>MDEPTLLLRSELLASGTTVDEIRQALRVGTLRRVARGIYIDGTTDPDPVALHRVRVLGFRGKLRDGSAVSHVSAAAMHGLALWDVDLSRVHISRNCASGGRRLDTLHVHTTSLPPDEVGRVSGVPVTSVARTVVDLARTLPTDHAVVAGDSALRMYPDALPLLPDAVSTARTRTGIAAARRTVEFLDGQSESPGESLSRLRIASAGLPAPELQYELRTDSGAFVARPDFYWKDVGVVGEFDGRSKYGADEPGATAETVHKEKLREDALRALGLEVVRWTWQELFHFDTVRARLSAAAGRARRR</sequence>